<keyword evidence="2" id="KW-1185">Reference proteome</keyword>
<dbReference type="OrthoDB" id="914982at2"/>
<dbReference type="EMBL" id="HE796683">
    <property type="protein sequence ID" value="CCH00274.1"/>
    <property type="molecule type" value="Genomic_DNA"/>
</dbReference>
<dbReference type="Pfam" id="PF13181">
    <property type="entry name" value="TPR_8"/>
    <property type="match status" value="1"/>
</dbReference>
<sequence length="443" mass="50824">METNTIIKLPSARVKAFLKRLQQLAWLELFEKWFGVGTKLLWLTLFVAFSVYLRKEYKRNIFYVQDFKVPPAWVEQGYSGEVVKQAILDEIDKIMNGMYANDKSMIGSNEDKTELLNELTVEGFNLKAVTKSILALLGKKDKSIGGYITLSDSTQTVAIQVTDQITQPLSVEQNEPAQHLIHKAAMEIMKVRSPKALITYYMVKKDNAMVDKTYAYLRKHRELMNDYFFYMTSVAVALNSQNYEDAFAWTDSAATRFPNDRLAYYTRAEIYMTLAYHAKADAPTIQKYKRLFIENMRKASEPGLPSEAVELPQTANRYLANFYTNENDFKSLVDLVERNQMEQTLSAPLNNGLAYAYLSQKKYKKAEEALRRATFQAPNIGDYWDSLAELYSIQGNDSAAVINLTKALGSPQKSEVVSAKAYQTDTRWGRLRKRPDFQQLLNR</sequence>
<protein>
    <submittedName>
        <fullName evidence="1">Uncharacterized protein</fullName>
    </submittedName>
</protein>
<dbReference type="InterPro" id="IPR011990">
    <property type="entry name" value="TPR-like_helical_dom_sf"/>
</dbReference>
<evidence type="ECO:0000313" key="2">
    <source>
        <dbReference type="Proteomes" id="UP000011058"/>
    </source>
</evidence>
<dbReference type="InterPro" id="IPR019734">
    <property type="entry name" value="TPR_rpt"/>
</dbReference>
<name>I0K821_9BACT</name>
<dbReference type="KEGG" id="fae:FAES_2265"/>
<dbReference type="SUPFAM" id="SSF48452">
    <property type="entry name" value="TPR-like"/>
    <property type="match status" value="2"/>
</dbReference>
<gene>
    <name evidence="1" type="ORF">FAES_2265</name>
</gene>
<dbReference type="Gene3D" id="1.25.40.10">
    <property type="entry name" value="Tetratricopeptide repeat domain"/>
    <property type="match status" value="1"/>
</dbReference>
<dbReference type="AlphaFoldDB" id="I0K821"/>
<organism evidence="1 2">
    <name type="scientific">Fibrella aestuarina BUZ 2</name>
    <dbReference type="NCBI Taxonomy" id="1166018"/>
    <lineage>
        <taxon>Bacteria</taxon>
        <taxon>Pseudomonadati</taxon>
        <taxon>Bacteroidota</taxon>
        <taxon>Cytophagia</taxon>
        <taxon>Cytophagales</taxon>
        <taxon>Spirosomataceae</taxon>
        <taxon>Fibrella</taxon>
    </lineage>
</organism>
<dbReference type="RefSeq" id="WP_015331373.1">
    <property type="nucleotide sequence ID" value="NC_020054.1"/>
</dbReference>
<dbReference type="Proteomes" id="UP000011058">
    <property type="component" value="Chromosome"/>
</dbReference>
<dbReference type="STRING" id="1166018.FAES_2265"/>
<reference evidence="1 2" key="1">
    <citation type="journal article" date="2012" name="J. Bacteriol.">
        <title>Genome Sequence of Fibrella aestuarina BUZ 2T, a Filamentous Marine Bacterium.</title>
        <authorList>
            <person name="Filippini M."/>
            <person name="Qi W."/>
            <person name="Blom J."/>
            <person name="Goesmann A."/>
            <person name="Smits T.H."/>
            <person name="Bagheri H.C."/>
        </authorList>
    </citation>
    <scope>NUCLEOTIDE SEQUENCE [LARGE SCALE GENOMIC DNA]</scope>
    <source>
        <strain evidence="2">BUZ 2T</strain>
    </source>
</reference>
<accession>I0K821</accession>
<dbReference type="HOGENOM" id="CLU_617844_0_0_10"/>
<dbReference type="eggNOG" id="COG4783">
    <property type="taxonomic scope" value="Bacteria"/>
</dbReference>
<evidence type="ECO:0000313" key="1">
    <source>
        <dbReference type="EMBL" id="CCH00274.1"/>
    </source>
</evidence>
<dbReference type="SMART" id="SM00028">
    <property type="entry name" value="TPR"/>
    <property type="match status" value="2"/>
</dbReference>
<proteinExistence type="predicted"/>